<keyword evidence="2" id="KW-1185">Reference proteome</keyword>
<dbReference type="Proteomes" id="UP000499080">
    <property type="component" value="Unassembled WGS sequence"/>
</dbReference>
<organism evidence="1 2">
    <name type="scientific">Araneus ventricosus</name>
    <name type="common">Orbweaver spider</name>
    <name type="synonym">Epeira ventricosa</name>
    <dbReference type="NCBI Taxonomy" id="182803"/>
    <lineage>
        <taxon>Eukaryota</taxon>
        <taxon>Metazoa</taxon>
        <taxon>Ecdysozoa</taxon>
        <taxon>Arthropoda</taxon>
        <taxon>Chelicerata</taxon>
        <taxon>Arachnida</taxon>
        <taxon>Araneae</taxon>
        <taxon>Araneomorphae</taxon>
        <taxon>Entelegynae</taxon>
        <taxon>Araneoidea</taxon>
        <taxon>Araneidae</taxon>
        <taxon>Araneus</taxon>
    </lineage>
</organism>
<gene>
    <name evidence="1" type="ORF">AVEN_70468_1</name>
</gene>
<evidence type="ECO:0000313" key="1">
    <source>
        <dbReference type="EMBL" id="GBO46226.1"/>
    </source>
</evidence>
<name>A0A4Y2XAJ2_ARAVE</name>
<accession>A0A4Y2XAJ2</accession>
<protein>
    <recommendedName>
        <fullName evidence="3">Mos1 transposase HTH domain-containing protein</fullName>
    </recommendedName>
</protein>
<comment type="caution">
    <text evidence="1">The sequence shown here is derived from an EMBL/GenBank/DDBJ whole genome shotgun (WGS) entry which is preliminary data.</text>
</comment>
<dbReference type="InterPro" id="IPR052709">
    <property type="entry name" value="Transposase-MT_Hybrid"/>
</dbReference>
<dbReference type="AlphaFoldDB" id="A0A4Y2XAJ2"/>
<dbReference type="PANTHER" id="PTHR46060">
    <property type="entry name" value="MARINER MOS1 TRANSPOSASE-LIKE PROTEIN"/>
    <property type="match status" value="1"/>
</dbReference>
<evidence type="ECO:0000313" key="2">
    <source>
        <dbReference type="Proteomes" id="UP000499080"/>
    </source>
</evidence>
<dbReference type="PANTHER" id="PTHR46060:SF1">
    <property type="entry name" value="MARINER MOS1 TRANSPOSASE-LIKE PROTEIN"/>
    <property type="match status" value="1"/>
</dbReference>
<dbReference type="EMBL" id="BGPR01073757">
    <property type="protein sequence ID" value="GBO46226.1"/>
    <property type="molecule type" value="Genomic_DNA"/>
</dbReference>
<reference evidence="1 2" key="1">
    <citation type="journal article" date="2019" name="Sci. Rep.">
        <title>Orb-weaving spider Araneus ventricosus genome elucidates the spidroin gene catalogue.</title>
        <authorList>
            <person name="Kono N."/>
            <person name="Nakamura H."/>
            <person name="Ohtoshi R."/>
            <person name="Moran D.A.P."/>
            <person name="Shinohara A."/>
            <person name="Yoshida Y."/>
            <person name="Fujiwara M."/>
            <person name="Mori M."/>
            <person name="Tomita M."/>
            <person name="Arakawa K."/>
        </authorList>
    </citation>
    <scope>NUCLEOTIDE SEQUENCE [LARGE SCALE GENOMIC DNA]</scope>
</reference>
<dbReference type="OrthoDB" id="6420373at2759"/>
<proteinExistence type="predicted"/>
<evidence type="ECO:0008006" key="3">
    <source>
        <dbReference type="Google" id="ProtNLM"/>
    </source>
</evidence>
<sequence>MKEVYKEQCHERCTIFQWCQRYEAGRVYIKDLSRPRQAHVVTDSATTSAVDELIRQNRRITTREIAVELPKSKGTVHQIIHKKKLLKVMENFVHSGCPSICQRIRRRRESMLPDAGVSTLKPSTPFLRAGISVSMSMAIINSCTIPHEL</sequence>